<evidence type="ECO:0000256" key="3">
    <source>
        <dbReference type="ARBA" id="ARBA00022525"/>
    </source>
</evidence>
<dbReference type="AlphaFoldDB" id="A0A8S9R9G0"/>
<proteinExistence type="predicted"/>
<protein>
    <recommendedName>
        <fullName evidence="8">DUF642 domain-containing protein</fullName>
    </recommendedName>
</protein>
<keyword evidence="5" id="KW-0325">Glycoprotein</keyword>
<keyword evidence="3" id="KW-0964">Secreted</keyword>
<dbReference type="InterPro" id="IPR006946">
    <property type="entry name" value="DGR2-like_dom"/>
</dbReference>
<evidence type="ECO:0000259" key="8">
    <source>
        <dbReference type="Pfam" id="PF04862"/>
    </source>
</evidence>
<evidence type="ECO:0000256" key="6">
    <source>
        <dbReference type="SAM" id="Coils"/>
    </source>
</evidence>
<organism evidence="9 10">
    <name type="scientific">Brassica cretica</name>
    <name type="common">Mustard</name>
    <dbReference type="NCBI Taxonomy" id="69181"/>
    <lineage>
        <taxon>Eukaryota</taxon>
        <taxon>Viridiplantae</taxon>
        <taxon>Streptophyta</taxon>
        <taxon>Embryophyta</taxon>
        <taxon>Tracheophyta</taxon>
        <taxon>Spermatophyta</taxon>
        <taxon>Magnoliopsida</taxon>
        <taxon>eudicotyledons</taxon>
        <taxon>Gunneridae</taxon>
        <taxon>Pentapetalae</taxon>
        <taxon>rosids</taxon>
        <taxon>malvids</taxon>
        <taxon>Brassicales</taxon>
        <taxon>Brassicaceae</taxon>
        <taxon>Brassiceae</taxon>
        <taxon>Brassica</taxon>
    </lineage>
</organism>
<dbReference type="PANTHER" id="PTHR31265">
    <property type="entry name" value="OS02G0527500 PROTEIN-RELATED"/>
    <property type="match status" value="1"/>
</dbReference>
<feature type="coiled-coil region" evidence="6">
    <location>
        <begin position="280"/>
        <end position="307"/>
    </location>
</feature>
<keyword evidence="4" id="KW-0732">Signal</keyword>
<evidence type="ECO:0000313" key="9">
    <source>
        <dbReference type="EMBL" id="KAF3560249.1"/>
    </source>
</evidence>
<feature type="non-terminal residue" evidence="9">
    <location>
        <position position="1"/>
    </location>
</feature>
<reference evidence="9" key="1">
    <citation type="submission" date="2019-12" db="EMBL/GenBank/DDBJ databases">
        <title>Genome sequencing and annotation of Brassica cretica.</title>
        <authorList>
            <person name="Studholme D.J."/>
            <person name="Sarris P."/>
        </authorList>
    </citation>
    <scope>NUCLEOTIDE SEQUENCE</scope>
    <source>
        <strain evidence="9">PFS-109/04</strain>
        <tissue evidence="9">Leaf</tissue>
    </source>
</reference>
<name>A0A8S9R9G0_BRACR</name>
<keyword evidence="2" id="KW-0134">Cell wall</keyword>
<evidence type="ECO:0000256" key="2">
    <source>
        <dbReference type="ARBA" id="ARBA00022512"/>
    </source>
</evidence>
<feature type="non-terminal residue" evidence="9">
    <location>
        <position position="484"/>
    </location>
</feature>
<comment type="subcellular location">
    <subcellularLocation>
        <location evidence="1">Secreted</location>
        <location evidence="1">Cell wall</location>
    </subcellularLocation>
</comment>
<dbReference type="InterPro" id="IPR052437">
    <property type="entry name" value="Pectin_Meth_Modulator"/>
</dbReference>
<dbReference type="FunFam" id="2.60.120.260:FF:000091">
    <property type="entry name" value="DUF642 family protein"/>
    <property type="match status" value="1"/>
</dbReference>
<comment type="caution">
    <text evidence="9">The sequence shown here is derived from an EMBL/GenBank/DDBJ whole genome shotgun (WGS) entry which is preliminary data.</text>
</comment>
<dbReference type="SUPFAM" id="SSF49785">
    <property type="entry name" value="Galactose-binding domain-like"/>
    <property type="match status" value="1"/>
</dbReference>
<dbReference type="GO" id="GO:0005886">
    <property type="term" value="C:plasma membrane"/>
    <property type="evidence" value="ECO:0007669"/>
    <property type="project" value="TreeGrafter"/>
</dbReference>
<evidence type="ECO:0000313" key="10">
    <source>
        <dbReference type="Proteomes" id="UP000712600"/>
    </source>
</evidence>
<feature type="domain" description="DUF642" evidence="8">
    <location>
        <begin position="316"/>
        <end position="475"/>
    </location>
</feature>
<evidence type="ECO:0000256" key="1">
    <source>
        <dbReference type="ARBA" id="ARBA00004191"/>
    </source>
</evidence>
<keyword evidence="7" id="KW-0812">Transmembrane</keyword>
<dbReference type="Gene3D" id="2.60.120.260">
    <property type="entry name" value="Galactose-binding domain-like"/>
    <property type="match status" value="1"/>
</dbReference>
<evidence type="ECO:0000256" key="7">
    <source>
        <dbReference type="SAM" id="Phobius"/>
    </source>
</evidence>
<keyword evidence="7" id="KW-1133">Transmembrane helix</keyword>
<dbReference type="InterPro" id="IPR008979">
    <property type="entry name" value="Galactose-bd-like_sf"/>
</dbReference>
<feature type="transmembrane region" description="Helical" evidence="7">
    <location>
        <begin position="42"/>
        <end position="62"/>
    </location>
</feature>
<accession>A0A8S9R9G0</accession>
<dbReference type="Proteomes" id="UP000712600">
    <property type="component" value="Unassembled WGS sequence"/>
</dbReference>
<sequence>NLSTRKNYKYIDIHNKRIRQTKNLVKYMVNRSKNRFTMKTKYGAAVAPVFVLAGAYVAWNYINHRLWRKKDDNNGRDIRKGIHNSISKETSLARRRKDQKTLSRSVSMGAIRGGKVALQRLLDLHSYHLDTSSLVNAEIEFESLLSKEKPDFGLLQRDIVKMEMSGKEAKGVEILKKALEKAKAEGKGHEAYEIEMLLVEMLIYMMQGVLSTRQVTVVLCYYFKNLSIILFSLSVKCFFFISQTIIYYFRGVPWKQVEETFNRFREIQMGLQWPGNSEESESHEITLDEFKKVMESLKHEIEDSKKRQTVNSTPRLVVNGDFETPPSNGFPDDAMVQDSTEIPSWRSDGTVELIKSGQKQGGMILIVPEGRHAVRLGNDAEISQELAVEKGFIYSVTFSAARTCAQLESLNVSVASDEPIASQTIDLQTLYSVQGWDPYAWAFEAVEDRVRLVFRNPGMEDDPTCGPIIDDIAVKKLFTPDKPK</sequence>
<dbReference type="PANTHER" id="PTHR31265:SF34">
    <property type="entry name" value="DUF642 DOMAIN-CONTAINING PROTEIN"/>
    <property type="match status" value="1"/>
</dbReference>
<evidence type="ECO:0000256" key="4">
    <source>
        <dbReference type="ARBA" id="ARBA00022729"/>
    </source>
</evidence>
<keyword evidence="6" id="KW-0175">Coiled coil</keyword>
<gene>
    <name evidence="9" type="ORF">F2Q69_00011314</name>
</gene>
<dbReference type="EMBL" id="QGKX02000996">
    <property type="protein sequence ID" value="KAF3560249.1"/>
    <property type="molecule type" value="Genomic_DNA"/>
</dbReference>
<keyword evidence="7" id="KW-0472">Membrane</keyword>
<evidence type="ECO:0000256" key="5">
    <source>
        <dbReference type="ARBA" id="ARBA00023180"/>
    </source>
</evidence>
<dbReference type="Pfam" id="PF04862">
    <property type="entry name" value="DUF642"/>
    <property type="match status" value="1"/>
</dbReference>